<accession>A0A916RR94</accession>
<dbReference type="EMBL" id="BMIF01000005">
    <property type="protein sequence ID" value="GGA66453.1"/>
    <property type="molecule type" value="Genomic_DNA"/>
</dbReference>
<organism evidence="1 2">
    <name type="scientific">Nitratireductor aestuarii</name>
    <dbReference type="NCBI Taxonomy" id="1735103"/>
    <lineage>
        <taxon>Bacteria</taxon>
        <taxon>Pseudomonadati</taxon>
        <taxon>Pseudomonadota</taxon>
        <taxon>Alphaproteobacteria</taxon>
        <taxon>Hyphomicrobiales</taxon>
        <taxon>Phyllobacteriaceae</taxon>
        <taxon>Nitratireductor</taxon>
    </lineage>
</organism>
<proteinExistence type="predicted"/>
<sequence length="311" mass="32210">MRAGISGAAYTLDRQIAGGMDAVVQDVIQRALADAAIQLADVDMVITVASDALDGMMVPVRSDMAGGFGKSYLNIPSSAGHALMAAASSIEAGDAETVLLVGWGAASKLAEFDSRTNQFDPFYLRPLGASVATLQAMQEQSLIDQGLISREDVGLLASRMSEITWGKSEPATFCDGAAAIVLQQNAAGLIFDHIGFASRAQIPLDGNLDPAIWVEEVTKKLEDPGFIEICGQSPSFELRALAAIPGAKRTNAHGGSSQGWFGPASPLRNLAALHAAAGESGRQSGLLIDLAGPLGQHVTAIQFRAGGSHAA</sequence>
<dbReference type="GO" id="GO:0016746">
    <property type="term" value="F:acyltransferase activity"/>
    <property type="evidence" value="ECO:0007669"/>
    <property type="project" value="InterPro"/>
</dbReference>
<dbReference type="RefSeq" id="WP_188720952.1">
    <property type="nucleotide sequence ID" value="NZ_BMIF01000005.1"/>
</dbReference>
<keyword evidence="2" id="KW-1185">Reference proteome</keyword>
<reference evidence="1" key="2">
    <citation type="submission" date="2020-09" db="EMBL/GenBank/DDBJ databases">
        <authorList>
            <person name="Sun Q."/>
            <person name="Zhou Y."/>
        </authorList>
    </citation>
    <scope>NUCLEOTIDE SEQUENCE</scope>
    <source>
        <strain evidence="1">CGMCC 1.15320</strain>
    </source>
</reference>
<comment type="caution">
    <text evidence="1">The sequence shown here is derived from an EMBL/GenBank/DDBJ whole genome shotgun (WGS) entry which is preliminary data.</text>
</comment>
<dbReference type="AlphaFoldDB" id="A0A916RR94"/>
<name>A0A916RR94_9HYPH</name>
<evidence type="ECO:0008006" key="3">
    <source>
        <dbReference type="Google" id="ProtNLM"/>
    </source>
</evidence>
<dbReference type="Gene3D" id="3.40.47.10">
    <property type="match status" value="1"/>
</dbReference>
<protein>
    <recommendedName>
        <fullName evidence="3">Acetyl-CoA acetyltransferase</fullName>
    </recommendedName>
</protein>
<gene>
    <name evidence="1" type="ORF">GCM10011385_20430</name>
</gene>
<evidence type="ECO:0000313" key="1">
    <source>
        <dbReference type="EMBL" id="GGA66453.1"/>
    </source>
</evidence>
<reference evidence="1" key="1">
    <citation type="journal article" date="2014" name="Int. J. Syst. Evol. Microbiol.">
        <title>Complete genome sequence of Corynebacterium casei LMG S-19264T (=DSM 44701T), isolated from a smear-ripened cheese.</title>
        <authorList>
            <consortium name="US DOE Joint Genome Institute (JGI-PGF)"/>
            <person name="Walter F."/>
            <person name="Albersmeier A."/>
            <person name="Kalinowski J."/>
            <person name="Ruckert C."/>
        </authorList>
    </citation>
    <scope>NUCLEOTIDE SEQUENCE</scope>
    <source>
        <strain evidence="1">CGMCC 1.15320</strain>
    </source>
</reference>
<dbReference type="SUPFAM" id="SSF53901">
    <property type="entry name" value="Thiolase-like"/>
    <property type="match status" value="1"/>
</dbReference>
<dbReference type="Proteomes" id="UP000636264">
    <property type="component" value="Unassembled WGS sequence"/>
</dbReference>
<evidence type="ECO:0000313" key="2">
    <source>
        <dbReference type="Proteomes" id="UP000636264"/>
    </source>
</evidence>
<dbReference type="InterPro" id="IPR016039">
    <property type="entry name" value="Thiolase-like"/>
</dbReference>